<keyword evidence="2" id="KW-1185">Reference proteome</keyword>
<name>A0A4P8XTT6_9FIRM</name>
<sequence length="221" mass="25736">MRNFWGFYNNGKYKVGCSGSAIYIYDENNNELARFKDLSCIYSGAFQPNKNIFLAKSSLGSFAVYDLDKLRLIKVVVLDGGEDGFAFTPNGKYFYNIEKYLNSSSSKLVVYDSVNYKVVDSYFNEDDSLKLDIIEFDTSNNCYILGYKMNSKGMFKHGFIGIFQDGKIINQKFMNGKRYKNILYFKKVNVNEPTKKYIEKNYSEKYNKEKWTTLSEEHLKL</sequence>
<evidence type="ECO:0000313" key="1">
    <source>
        <dbReference type="EMBL" id="QCT06227.1"/>
    </source>
</evidence>
<proteinExistence type="predicted"/>
<dbReference type="RefSeq" id="WP_138156314.1">
    <property type="nucleotide sequence ID" value="NZ_CP039381.1"/>
</dbReference>
<gene>
    <name evidence="1" type="ORF">E5Z56_02075</name>
</gene>
<dbReference type="InterPro" id="IPR015943">
    <property type="entry name" value="WD40/YVTN_repeat-like_dom_sf"/>
</dbReference>
<dbReference type="Gene3D" id="2.130.10.10">
    <property type="entry name" value="YVTN repeat-like/Quinoprotein amine dehydrogenase"/>
    <property type="match status" value="1"/>
</dbReference>
<dbReference type="EMBL" id="CP039381">
    <property type="protein sequence ID" value="QCT06227.1"/>
    <property type="molecule type" value="Genomic_DNA"/>
</dbReference>
<dbReference type="InterPro" id="IPR011044">
    <property type="entry name" value="Quino_amine_DH_bsu"/>
</dbReference>
<organism evidence="1 2">
    <name type="scientific">Ruminococcus bovis</name>
    <dbReference type="NCBI Taxonomy" id="2564099"/>
    <lineage>
        <taxon>Bacteria</taxon>
        <taxon>Bacillati</taxon>
        <taxon>Bacillota</taxon>
        <taxon>Clostridia</taxon>
        <taxon>Eubacteriales</taxon>
        <taxon>Oscillospiraceae</taxon>
        <taxon>Ruminococcus</taxon>
    </lineage>
</organism>
<evidence type="ECO:0000313" key="2">
    <source>
        <dbReference type="Proteomes" id="UP000301475"/>
    </source>
</evidence>
<dbReference type="Proteomes" id="UP000301475">
    <property type="component" value="Chromosome"/>
</dbReference>
<protein>
    <submittedName>
        <fullName evidence="1">Uncharacterized protein</fullName>
    </submittedName>
</protein>
<dbReference type="SUPFAM" id="SSF50969">
    <property type="entry name" value="YVTN repeat-like/Quinoprotein amine dehydrogenase"/>
    <property type="match status" value="1"/>
</dbReference>
<dbReference type="KEGG" id="ruj:E5Z56_02075"/>
<dbReference type="AlphaFoldDB" id="A0A4P8XTT6"/>
<reference evidence="1 2" key="1">
    <citation type="submission" date="2019-04" db="EMBL/GenBank/DDBJ databases">
        <authorList>
            <person name="Embree M."/>
            <person name="Gaffney J.R."/>
        </authorList>
    </citation>
    <scope>NUCLEOTIDE SEQUENCE [LARGE SCALE GENOMIC DNA]</scope>
    <source>
        <strain evidence="1 2">JE7A12</strain>
    </source>
</reference>
<dbReference type="OrthoDB" id="2083596at2"/>
<accession>A0A4P8XTT6</accession>